<evidence type="ECO:0000256" key="1">
    <source>
        <dbReference type="SAM" id="SignalP"/>
    </source>
</evidence>
<evidence type="ECO:0000313" key="2">
    <source>
        <dbReference type="EMBL" id="BAR63505.1"/>
    </source>
</evidence>
<protein>
    <submittedName>
        <fullName evidence="2">Conjugal transfer protein TrbH</fullName>
    </submittedName>
</protein>
<dbReference type="PROSITE" id="PS51257">
    <property type="entry name" value="PROKAR_LIPOPROTEIN"/>
    <property type="match status" value="1"/>
</dbReference>
<evidence type="ECO:0000313" key="3">
    <source>
        <dbReference type="Proteomes" id="UP000063308"/>
    </source>
</evidence>
<name>A0A0E3VXZ2_9BRAD</name>
<feature type="signal peptide" evidence="1">
    <location>
        <begin position="1"/>
        <end position="32"/>
    </location>
</feature>
<gene>
    <name evidence="2" type="ORF">NK6_c_98</name>
</gene>
<geneLocation type="plasmid" evidence="3">
    <name>pNK6c DNA</name>
</geneLocation>
<dbReference type="AlphaFoldDB" id="A0A0E3VXZ2"/>
<reference evidence="2 3" key="1">
    <citation type="submission" date="2014-11" db="EMBL/GenBank/DDBJ databases">
        <title>Symbiosis island explosion on the genome of extra-slow-growing strains of soybean bradyrhizobia with massive insertion sequences.</title>
        <authorList>
            <person name="Iida T."/>
            <person name="Minamisawa K."/>
        </authorList>
    </citation>
    <scope>NUCLEOTIDE SEQUENCE [LARGE SCALE GENOMIC DNA]</scope>
    <source>
        <strain evidence="2 3">NK6</strain>
        <plasmid evidence="3">pNK6c DNA</plasmid>
    </source>
</reference>
<accession>A0A0E3VXZ2</accession>
<feature type="chain" id="PRO_5002414586" evidence="1">
    <location>
        <begin position="33"/>
        <end position="152"/>
    </location>
</feature>
<sequence>MTMRAASSMRQLLLLSLLGLSLAGCASFGSSALVASSAPSDLSGPAASAIAGDMVTKLAEQVGPGSGTILLKPDGTPFGQALEMSLKSWGYAVATDQKTGGEKTIPLAYVIESYNGQVLARLSTGSVELGRAYSATAAGASPASPLSVMQRG</sequence>
<proteinExistence type="predicted"/>
<keyword evidence="1" id="KW-0732">Signal</keyword>
<dbReference type="Proteomes" id="UP000063308">
    <property type="component" value="Plasmid pNK6c"/>
</dbReference>
<organism evidence="2 3">
    <name type="scientific">Bradyrhizobium diazoefficiens</name>
    <dbReference type="NCBI Taxonomy" id="1355477"/>
    <lineage>
        <taxon>Bacteria</taxon>
        <taxon>Pseudomonadati</taxon>
        <taxon>Pseudomonadota</taxon>
        <taxon>Alphaproteobacteria</taxon>
        <taxon>Hyphomicrobiales</taxon>
        <taxon>Nitrobacteraceae</taxon>
        <taxon>Bradyrhizobium</taxon>
    </lineage>
</organism>
<dbReference type="EMBL" id="AP014687">
    <property type="protein sequence ID" value="BAR63505.1"/>
    <property type="molecule type" value="Genomic_DNA"/>
</dbReference>
<keyword evidence="2" id="KW-0614">Plasmid</keyword>
<dbReference type="NCBIfam" id="NF010409">
    <property type="entry name" value="PRK13835.1"/>
    <property type="match status" value="1"/>
</dbReference>